<feature type="transmembrane region" description="Helical" evidence="5">
    <location>
        <begin position="408"/>
        <end position="426"/>
    </location>
</feature>
<dbReference type="Pfam" id="PF00083">
    <property type="entry name" value="Sugar_tr"/>
    <property type="match status" value="2"/>
</dbReference>
<reference evidence="7 8" key="2">
    <citation type="journal article" date="2012" name="PLoS Pathog.">
        <title>Diverse lifestyles and strategies of plant pathogenesis encoded in the genomes of eighteen Dothideomycetes fungi.</title>
        <authorList>
            <person name="Ohm R.A."/>
            <person name="Feau N."/>
            <person name="Henrissat B."/>
            <person name="Schoch C.L."/>
            <person name="Horwitz B.A."/>
            <person name="Barry K.W."/>
            <person name="Condon B.J."/>
            <person name="Copeland A.C."/>
            <person name="Dhillon B."/>
            <person name="Glaser F."/>
            <person name="Hesse C.N."/>
            <person name="Kosti I."/>
            <person name="LaButti K."/>
            <person name="Lindquist E.A."/>
            <person name="Lucas S."/>
            <person name="Salamov A.A."/>
            <person name="Bradshaw R.E."/>
            <person name="Ciuffetti L."/>
            <person name="Hamelin R.C."/>
            <person name="Kema G.H.J."/>
            <person name="Lawrence C."/>
            <person name="Scott J.A."/>
            <person name="Spatafora J.W."/>
            <person name="Turgeon B.G."/>
            <person name="de Wit P.J.G.M."/>
            <person name="Zhong S."/>
            <person name="Goodwin S.B."/>
            <person name="Grigoriev I.V."/>
        </authorList>
    </citation>
    <scope>NUCLEOTIDE SEQUENCE [LARGE SCALE GENOMIC DNA]</scope>
    <source>
        <strain evidence="8">NZE10 / CBS 128990</strain>
    </source>
</reference>
<feature type="transmembrane region" description="Helical" evidence="5">
    <location>
        <begin position="159"/>
        <end position="184"/>
    </location>
</feature>
<feature type="transmembrane region" description="Helical" evidence="5">
    <location>
        <begin position="376"/>
        <end position="396"/>
    </location>
</feature>
<keyword evidence="3 5" id="KW-1133">Transmembrane helix</keyword>
<feature type="transmembrane region" description="Helical" evidence="5">
    <location>
        <begin position="231"/>
        <end position="254"/>
    </location>
</feature>
<feature type="transmembrane region" description="Helical" evidence="5">
    <location>
        <begin position="190"/>
        <end position="210"/>
    </location>
</feature>
<evidence type="ECO:0000256" key="3">
    <source>
        <dbReference type="ARBA" id="ARBA00022989"/>
    </source>
</evidence>
<evidence type="ECO:0000313" key="7">
    <source>
        <dbReference type="EMBL" id="EME39074.1"/>
    </source>
</evidence>
<evidence type="ECO:0000313" key="8">
    <source>
        <dbReference type="Proteomes" id="UP000016933"/>
    </source>
</evidence>
<feature type="transmembrane region" description="Helical" evidence="5">
    <location>
        <begin position="343"/>
        <end position="364"/>
    </location>
</feature>
<dbReference type="AlphaFoldDB" id="M2Y192"/>
<gene>
    <name evidence="7" type="ORF">DOTSEDRAFT_67004</name>
</gene>
<evidence type="ECO:0000259" key="6">
    <source>
        <dbReference type="PROSITE" id="PS50850"/>
    </source>
</evidence>
<dbReference type="InterPro" id="IPR036259">
    <property type="entry name" value="MFS_trans_sf"/>
</dbReference>
<protein>
    <recommendedName>
        <fullName evidence="6">Major facilitator superfamily (MFS) profile domain-containing protein</fullName>
    </recommendedName>
</protein>
<feature type="transmembrane region" description="Helical" evidence="5">
    <location>
        <begin position="310"/>
        <end position="331"/>
    </location>
</feature>
<dbReference type="PANTHER" id="PTHR23508:SF10">
    <property type="entry name" value="CARBOXYLIC ACID TRANSPORTER PROTEIN HOMOLOG"/>
    <property type="match status" value="1"/>
</dbReference>
<organism evidence="7 8">
    <name type="scientific">Dothistroma septosporum (strain NZE10 / CBS 128990)</name>
    <name type="common">Red band needle blight fungus</name>
    <name type="synonym">Mycosphaerella pini</name>
    <dbReference type="NCBI Taxonomy" id="675120"/>
    <lineage>
        <taxon>Eukaryota</taxon>
        <taxon>Fungi</taxon>
        <taxon>Dikarya</taxon>
        <taxon>Ascomycota</taxon>
        <taxon>Pezizomycotina</taxon>
        <taxon>Dothideomycetes</taxon>
        <taxon>Dothideomycetidae</taxon>
        <taxon>Mycosphaerellales</taxon>
        <taxon>Mycosphaerellaceae</taxon>
        <taxon>Dothistroma</taxon>
    </lineage>
</organism>
<keyword evidence="4 5" id="KW-0472">Membrane</keyword>
<dbReference type="InterPro" id="IPR020846">
    <property type="entry name" value="MFS_dom"/>
</dbReference>
<dbReference type="STRING" id="675120.M2Y192"/>
<dbReference type="InterPro" id="IPR005828">
    <property type="entry name" value="MFS_sugar_transport-like"/>
</dbReference>
<evidence type="ECO:0000256" key="4">
    <source>
        <dbReference type="ARBA" id="ARBA00023136"/>
    </source>
</evidence>
<feature type="transmembrane region" description="Helical" evidence="5">
    <location>
        <begin position="282"/>
        <end position="303"/>
    </location>
</feature>
<keyword evidence="2 5" id="KW-0812">Transmembrane</keyword>
<proteinExistence type="predicted"/>
<keyword evidence="8" id="KW-1185">Reference proteome</keyword>
<dbReference type="EMBL" id="KB446546">
    <property type="protein sequence ID" value="EME39074.1"/>
    <property type="molecule type" value="Genomic_DNA"/>
</dbReference>
<dbReference type="GO" id="GO:0005886">
    <property type="term" value="C:plasma membrane"/>
    <property type="evidence" value="ECO:0007669"/>
    <property type="project" value="TreeGrafter"/>
</dbReference>
<accession>M2Y192</accession>
<dbReference type="Gene3D" id="1.20.1250.20">
    <property type="entry name" value="MFS general substrate transporter like domains"/>
    <property type="match status" value="1"/>
</dbReference>
<dbReference type="PROSITE" id="PS50850">
    <property type="entry name" value="MFS"/>
    <property type="match status" value="1"/>
</dbReference>
<dbReference type="Proteomes" id="UP000016933">
    <property type="component" value="Unassembled WGS sequence"/>
</dbReference>
<feature type="transmembrane region" description="Helical" evidence="5">
    <location>
        <begin position="61"/>
        <end position="80"/>
    </location>
</feature>
<feature type="transmembrane region" description="Helical" evidence="5">
    <location>
        <begin position="87"/>
        <end position="107"/>
    </location>
</feature>
<dbReference type="OMA" id="VRGICGF"/>
<dbReference type="GO" id="GO:0046943">
    <property type="term" value="F:carboxylic acid transmembrane transporter activity"/>
    <property type="evidence" value="ECO:0007669"/>
    <property type="project" value="TreeGrafter"/>
</dbReference>
<evidence type="ECO:0000256" key="5">
    <source>
        <dbReference type="SAM" id="Phobius"/>
    </source>
</evidence>
<reference evidence="8" key="1">
    <citation type="journal article" date="2012" name="PLoS Genet.">
        <title>The genomes of the fungal plant pathogens Cladosporium fulvum and Dothistroma septosporum reveal adaptation to different hosts and lifestyles but also signatures of common ancestry.</title>
        <authorList>
            <person name="de Wit P.J.G.M."/>
            <person name="van der Burgt A."/>
            <person name="Oekmen B."/>
            <person name="Stergiopoulos I."/>
            <person name="Abd-Elsalam K.A."/>
            <person name="Aerts A.L."/>
            <person name="Bahkali A.H."/>
            <person name="Beenen H.G."/>
            <person name="Chettri P."/>
            <person name="Cox M.P."/>
            <person name="Datema E."/>
            <person name="de Vries R.P."/>
            <person name="Dhillon B."/>
            <person name="Ganley A.R."/>
            <person name="Griffiths S.A."/>
            <person name="Guo Y."/>
            <person name="Hamelin R.C."/>
            <person name="Henrissat B."/>
            <person name="Kabir M.S."/>
            <person name="Jashni M.K."/>
            <person name="Kema G."/>
            <person name="Klaubauf S."/>
            <person name="Lapidus A."/>
            <person name="Levasseur A."/>
            <person name="Lindquist E."/>
            <person name="Mehrabi R."/>
            <person name="Ohm R.A."/>
            <person name="Owen T.J."/>
            <person name="Salamov A."/>
            <person name="Schwelm A."/>
            <person name="Schijlen E."/>
            <person name="Sun H."/>
            <person name="van den Burg H.A."/>
            <person name="van Ham R.C.H.J."/>
            <person name="Zhang S."/>
            <person name="Goodwin S.B."/>
            <person name="Grigoriev I.V."/>
            <person name="Collemare J."/>
            <person name="Bradshaw R.E."/>
        </authorList>
    </citation>
    <scope>NUCLEOTIDE SEQUENCE [LARGE SCALE GENOMIC DNA]</scope>
    <source>
        <strain evidence="8">NZE10 / CBS 128990</strain>
    </source>
</reference>
<evidence type="ECO:0000256" key="2">
    <source>
        <dbReference type="ARBA" id="ARBA00022692"/>
    </source>
</evidence>
<dbReference type="SUPFAM" id="SSF103473">
    <property type="entry name" value="MFS general substrate transporter"/>
    <property type="match status" value="1"/>
</dbReference>
<comment type="subcellular location">
    <subcellularLocation>
        <location evidence="1">Membrane</location>
        <topology evidence="1">Multi-pass membrane protein</topology>
    </subcellularLocation>
</comment>
<sequence>MEEQTGKIKASRKFGSIITILGSALANLSDGYQQSLASSTNVIFKHLLGSKVYTSDVQTRISNALLVGSVIGILLFGFVADKFSRKGGMLVTSALVIVGSLMSVLAFQVYASSGAHDMLWYLTIARGAAGVGVGGEYPTSAAAALEGSNEHFDSQRGPIQVLISTLMATSGSALCTLTYLLALIGSHNGLRVAFHAMYSVSTILPVIVILTRWRMQDGKLFARSNFQNRRIPWILLIKQYWVRIIGTSSAFFLYDFVNFPNSIMSSVIINGLVPGKNVRTVALWQLYLALMPIPGVLIGAWLVNRIGRRWTGILGFIGGYVICGFIIGGLYHKLTTDALPAFVVLYGLLQAFGHLGPGATIGLISCEAFPTPARGMGYGIAAAFGKAGAAVGTQVFTPIREAAGPASTFYVAGAIGILASGIYYFLPEGNRLELERADEEFERLLRNEALE</sequence>
<evidence type="ECO:0000256" key="1">
    <source>
        <dbReference type="ARBA" id="ARBA00004141"/>
    </source>
</evidence>
<feature type="domain" description="Major facilitator superfamily (MFS) profile" evidence="6">
    <location>
        <begin position="19"/>
        <end position="431"/>
    </location>
</feature>
<dbReference type="eggNOG" id="KOG0252">
    <property type="taxonomic scope" value="Eukaryota"/>
</dbReference>
<dbReference type="HOGENOM" id="CLU_001265_46_12_1"/>
<dbReference type="PANTHER" id="PTHR23508">
    <property type="entry name" value="CARBOXYLIC ACID TRANSPORTER PROTEIN HOMOLOG"/>
    <property type="match status" value="1"/>
</dbReference>
<name>M2Y192_DOTSN</name>
<dbReference type="OrthoDB" id="2153661at2759"/>